<feature type="compositionally biased region" description="Low complexity" evidence="1">
    <location>
        <begin position="1730"/>
        <end position="1744"/>
    </location>
</feature>
<feature type="region of interest" description="Disordered" evidence="1">
    <location>
        <begin position="2195"/>
        <end position="2215"/>
    </location>
</feature>
<accession>A0AAV2BNP6</accession>
<feature type="compositionally biased region" description="Polar residues" evidence="1">
    <location>
        <begin position="292"/>
        <end position="341"/>
    </location>
</feature>
<feature type="compositionally biased region" description="Polar residues" evidence="1">
    <location>
        <begin position="1858"/>
        <end position="1879"/>
    </location>
</feature>
<evidence type="ECO:0000256" key="1">
    <source>
        <dbReference type="SAM" id="MobiDB-lite"/>
    </source>
</evidence>
<feature type="compositionally biased region" description="Polar residues" evidence="1">
    <location>
        <begin position="401"/>
        <end position="432"/>
    </location>
</feature>
<keyword evidence="2" id="KW-0732">Signal</keyword>
<evidence type="ECO:0000256" key="2">
    <source>
        <dbReference type="SAM" id="SignalP"/>
    </source>
</evidence>
<feature type="domain" description="Tubuliform egg casing silk strands structural" evidence="3">
    <location>
        <begin position="1032"/>
        <end position="1189"/>
    </location>
</feature>
<reference evidence="4 5" key="1">
    <citation type="submission" date="2024-04" db="EMBL/GenBank/DDBJ databases">
        <authorList>
            <person name="Rising A."/>
            <person name="Reimegard J."/>
            <person name="Sonavane S."/>
            <person name="Akerstrom W."/>
            <person name="Nylinder S."/>
            <person name="Hedman E."/>
            <person name="Kallberg Y."/>
        </authorList>
    </citation>
    <scope>NUCLEOTIDE SEQUENCE [LARGE SCALE GENOMIC DNA]</scope>
</reference>
<feature type="compositionally biased region" description="Polar residues" evidence="1">
    <location>
        <begin position="1364"/>
        <end position="1386"/>
    </location>
</feature>
<feature type="region of interest" description="Disordered" evidence="1">
    <location>
        <begin position="930"/>
        <end position="1034"/>
    </location>
</feature>
<feature type="compositionally biased region" description="Polar residues" evidence="1">
    <location>
        <begin position="2255"/>
        <end position="2264"/>
    </location>
</feature>
<feature type="compositionally biased region" description="Polar residues" evidence="1">
    <location>
        <begin position="250"/>
        <end position="261"/>
    </location>
</feature>
<feature type="compositionally biased region" description="Polar residues" evidence="1">
    <location>
        <begin position="1582"/>
        <end position="1604"/>
    </location>
</feature>
<feature type="compositionally biased region" description="Polar residues" evidence="1">
    <location>
        <begin position="649"/>
        <end position="672"/>
    </location>
</feature>
<feature type="compositionally biased region" description="Low complexity" evidence="1">
    <location>
        <begin position="1512"/>
        <end position="1526"/>
    </location>
</feature>
<feature type="compositionally biased region" description="Polar residues" evidence="1">
    <location>
        <begin position="1754"/>
        <end position="1778"/>
    </location>
</feature>
<feature type="compositionally biased region" description="Polar residues" evidence="1">
    <location>
        <begin position="2092"/>
        <end position="2111"/>
    </location>
</feature>
<dbReference type="InterPro" id="IPR021915">
    <property type="entry name" value="RP1-2"/>
</dbReference>
<dbReference type="Gene3D" id="1.10.274.60">
    <property type="entry name" value="Spidroin, repetitive domain"/>
    <property type="match status" value="1"/>
</dbReference>
<feature type="compositionally biased region" description="Polar residues" evidence="1">
    <location>
        <begin position="1691"/>
        <end position="1713"/>
    </location>
</feature>
<feature type="compositionally biased region" description="Low complexity" evidence="1">
    <location>
        <begin position="448"/>
        <end position="457"/>
    </location>
</feature>
<feature type="compositionally biased region" description="Polar residues" evidence="1">
    <location>
        <begin position="615"/>
        <end position="633"/>
    </location>
</feature>
<feature type="compositionally biased region" description="Low complexity" evidence="1">
    <location>
        <begin position="1290"/>
        <end position="1306"/>
    </location>
</feature>
<feature type="compositionally biased region" description="Low complexity" evidence="1">
    <location>
        <begin position="1003"/>
        <end position="1031"/>
    </location>
</feature>
<feature type="compositionally biased region" description="Polar residues" evidence="1">
    <location>
        <begin position="207"/>
        <end position="224"/>
    </location>
</feature>
<feature type="compositionally biased region" description="Polar residues" evidence="1">
    <location>
        <begin position="459"/>
        <end position="469"/>
    </location>
</feature>
<feature type="compositionally biased region" description="Polar residues" evidence="1">
    <location>
        <begin position="930"/>
        <end position="950"/>
    </location>
</feature>
<feature type="compositionally biased region" description="Polar residues" evidence="1">
    <location>
        <begin position="780"/>
        <end position="794"/>
    </location>
</feature>
<feature type="non-terminal residue" evidence="4">
    <location>
        <position position="2350"/>
    </location>
</feature>
<evidence type="ECO:0000313" key="5">
    <source>
        <dbReference type="Proteomes" id="UP001497382"/>
    </source>
</evidence>
<feature type="compositionally biased region" description="Polar residues" evidence="1">
    <location>
        <begin position="957"/>
        <end position="988"/>
    </location>
</feature>
<comment type="caution">
    <text evidence="4">The sequence shown here is derived from an EMBL/GenBank/DDBJ whole genome shotgun (WGS) entry which is preliminary data.</text>
</comment>
<feature type="chain" id="PRO_5043662629" description="Tubuliform egg casing silk strands structural domain-containing protein" evidence="2">
    <location>
        <begin position="21"/>
        <end position="2350"/>
    </location>
</feature>
<feature type="compositionally biased region" description="Polar residues" evidence="1">
    <location>
        <begin position="1473"/>
        <end position="1495"/>
    </location>
</feature>
<feature type="compositionally biased region" description="Low complexity" evidence="1">
    <location>
        <begin position="1403"/>
        <end position="1417"/>
    </location>
</feature>
<feature type="compositionally biased region" description="Low complexity" evidence="1">
    <location>
        <begin position="389"/>
        <end position="400"/>
    </location>
</feature>
<feature type="compositionally biased region" description="Polar residues" evidence="1">
    <location>
        <begin position="1536"/>
        <end position="1560"/>
    </location>
</feature>
<evidence type="ECO:0000313" key="4">
    <source>
        <dbReference type="EMBL" id="CAL1297512.1"/>
    </source>
</evidence>
<feature type="compositionally biased region" description="Low complexity" evidence="1">
    <location>
        <begin position="1621"/>
        <end position="1635"/>
    </location>
</feature>
<name>A0AAV2BNP6_9ARAC</name>
<feature type="compositionally biased region" description="Polar residues" evidence="1">
    <location>
        <begin position="1312"/>
        <end position="1342"/>
    </location>
</feature>
<feature type="region of interest" description="Disordered" evidence="1">
    <location>
        <begin position="2255"/>
        <end position="2312"/>
    </location>
</feature>
<evidence type="ECO:0000259" key="3">
    <source>
        <dbReference type="Pfam" id="PF12042"/>
    </source>
</evidence>
<dbReference type="InterPro" id="IPR043070">
    <property type="entry name" value="Spidroin_repeat"/>
</dbReference>
<feature type="compositionally biased region" description="Polar residues" evidence="1">
    <location>
        <begin position="1645"/>
        <end position="1669"/>
    </location>
</feature>
<feature type="compositionally biased region" description="Polar residues" evidence="1">
    <location>
        <begin position="1427"/>
        <end position="1451"/>
    </location>
</feature>
<feature type="compositionally biased region" description="Polar residues" evidence="1">
    <location>
        <begin position="1914"/>
        <end position="1943"/>
    </location>
</feature>
<feature type="region of interest" description="Disordered" evidence="1">
    <location>
        <begin position="140"/>
        <end position="601"/>
    </location>
</feature>
<feature type="compositionally biased region" description="Low complexity" evidence="1">
    <location>
        <begin position="549"/>
        <end position="560"/>
    </location>
</feature>
<feature type="compositionally biased region" description="Polar residues" evidence="1">
    <location>
        <begin position="477"/>
        <end position="537"/>
    </location>
</feature>
<feature type="compositionally biased region" description="Polar residues" evidence="1">
    <location>
        <begin position="691"/>
        <end position="706"/>
    </location>
</feature>
<feature type="compositionally biased region" description="Polar residues" evidence="1">
    <location>
        <begin position="2000"/>
        <end position="2010"/>
    </location>
</feature>
<feature type="region of interest" description="Disordered" evidence="1">
    <location>
        <begin position="767"/>
        <end position="794"/>
    </location>
</feature>
<sequence>MAFPLRNAAIIITFLQLVSGTEYCIWCNRKAENGFLDCFANKLKANPELNVEPNVVDSMAKSLKAASRVMNTPDNIKSEIMKGAAAGEVMAIVLSEKSPGKSTNSVVASVVASIEECYTTVTGLSGAKFSKSIGRAVTSLMSDEDSDSNSDDYGLPPESGIGLSNDYPNPPPVIENSPPRSQNRAFPAIKPQRNFGPSRNMPFRSLPPSSQSVAASSIPQTRRFSPNARRNPDNGAPFQPQDYSSPGFFASSSANAPQNGDNYAPSQSQYSPTSGSSASSSGNAPQNGDNFVPQNRDNFAPQNRDNFAPQNGDNSAPQNGDNSAPQNEDNSAPQNEDNSAPHNRDNFGPQNGGNFAPQNGDNFGPQNGGNFGPQNRGNFAPPQRQDFTASGSFASSSANAPQNGDNAAPQNGENSAPQNEDNSAPQNGDNSAPQNGDNFGPQNGGNFGPQNRGNFGPQNRGNFGPQNRGNFAPPQRQDFTASGSFASSSVNAPQNEDSFVPQNRDNFAPQNGGNFVPQNRDTFAAQNRGNFGPQNRGNFAPPQRQDFPASGSFASSSANAPQNEDSFVPQNRDNFAPQNGGNFAPQNRGNFAPPQRQDFTASGSFASSSAIAPQNEDSFAPQNRDNFAPQNGDNYARFQRNPPLPNPYASDNSNVGPNGDNYTPLQGQNIPAPNSYAPANSKVARNGDNYAPNNKDQPFLGKNSQLAPYSPVIPQYPMQPAPIIPGLNQPSYVPFPSPGIDSIGSFNSERTFRNDQSINPPLLSPVEQNMNKSPEELNAGASSQTSYGRNNNAFQDYPNYAETNIYKGKNIGPNDYYNDYGNNRWVPNGQPTYGLALQDNGYNPINSQASGINSDGNLPQRTQDFPSSFPFQANFPPSYQPLNDQSEYQNSDNQFVAPAPFAIANSDDGGSGMALPESSDNALTLQQAPGQEYNDQPNVPSSIEVPQSDETGFGRRQPTSNDGTSALAQNNFNDGPQTAANEQVNIPTNDDWVPQNGQSSEETATIAPTQIPTTPATTKAPATTQATTPKPSVNSNKSCAIEFAEAIFVHLSENDSFNCAFNEDTPHSQAVSIASEAIQNAFNNAGLPNYANQAKRYCTRQLSQLPSGAATQKYAEKFSKSAMTVVYKNDLLDMNCKEAGKYMAEQILNAIADISGASNADDNEQDKEPSENENKNPSQSNNTPIAASAVASEEGPSDYDNNLPQPNNGGYPGPIGSLAASQAPDEGTPVNMNPPSVFPNRLSIKNRKRGEYPSISYNNAPDDASSGASSNSETPVSPQKLDGGNPDNYNSPASNNVPSAASAAASEDGSSDYDNNLPQPNNGGYTGPTGSLAASQSPVNNNRLRDITRRISIKNRRRGGYPSIYNNNAPDDASSGASSNSETPVSPQKLDSENPDNYDSPVSNNAPGAASAAASEEGPSDYDYNLPQPNNGGYTGPTGSLAASQSPVNNNRLRDITRRISIKNRRRGGYPSIYNNNAPDDASSGASSNSETPVSPQKLDSENPDNYDSPVSNNAPGAASAAASEEGPSDYDYNLPQPNNGGYTGPTGSLAASQSPVNNNRLRDITRRISIKNRRRGGYPSIYNNNAPDDASSGASSNSETPVSPQKLDSENPDNYDSPVSNNAPGAASAAASEEGPSDYDYNLPQPNNGGYTGPTGSLAASQSPVNNNRLRDITRRISIKNRRRGGYPSIYNNNAPDDASSGASSNSETPVSPQKLDSENPDNYDSPVSNNAPGAASAAASEEGPSDYDYNLPQPNNGGYTGPTGSLAASQSPVNNNRLRDITRRISIKNRRRGGYPSIYNNNAPDDASSGASSNSEAPVSPQKSDSGNPDYYNSPVSNDAPGAASAAAYEEGPSDYDNNLPQPNNGGYTGPTGSLAESQAPEEGSPVNKNRLRDFTRRIPIKNRRRGGYPSIYNNNAPDDASSGASSNSETPVSPQKSGSGNPDYYDSPVSNNTPSAESAAASQSSNSENPNNYDNNAPSMPTSDGQPPEENNPDKSGMSNSKENPLLNQLKDPDSKNYIQHLMRAAMNCVSPDGFDYKTFTMELASVATAMKNEDPDKSPDAIIGKTYITAIVALIQDFQNAIQIQQENNVPQSRQPQPNFYRSNSDSVGYAPPTNYQNSGSSAAAAANSQSAPVGYQNAGNYQNAFQAEPLNYQNSGSSAFANSESDLVSYQNVGNYQNAFQAEPLNYQNSGSSAVANSESDPVSYQNVGNYPNALQAEPLNYQNSGSSAVANSESGPVSYQNVGNYQNAFQSEPSNYQNSGSSAAAVANSESDPVSYQNVGNYQNTFQAEPLNGNPLQNPSLQNGGQNSWSVNNAGNNLLNVGPRNQPANFGYNKNGNFAYAAAG</sequence>
<feature type="compositionally biased region" description="Polar residues" evidence="1">
    <location>
        <begin position="1175"/>
        <end position="1185"/>
    </location>
</feature>
<feature type="compositionally biased region" description="Low complexity" evidence="1">
    <location>
        <begin position="2265"/>
        <end position="2277"/>
    </location>
</feature>
<organism evidence="4 5">
    <name type="scientific">Larinioides sclopetarius</name>
    <dbReference type="NCBI Taxonomy" id="280406"/>
    <lineage>
        <taxon>Eukaryota</taxon>
        <taxon>Metazoa</taxon>
        <taxon>Ecdysozoa</taxon>
        <taxon>Arthropoda</taxon>
        <taxon>Chelicerata</taxon>
        <taxon>Arachnida</taxon>
        <taxon>Araneae</taxon>
        <taxon>Araneomorphae</taxon>
        <taxon>Entelegynae</taxon>
        <taxon>Araneoidea</taxon>
        <taxon>Araneidae</taxon>
        <taxon>Larinioides</taxon>
    </lineage>
</organism>
<gene>
    <name evidence="4" type="ORF">LARSCL_LOCUS20341</name>
</gene>
<feature type="compositionally biased region" description="Low complexity" evidence="1">
    <location>
        <begin position="1957"/>
        <end position="1982"/>
    </location>
</feature>
<feature type="compositionally biased region" description="Polar residues" evidence="1">
    <location>
        <begin position="1800"/>
        <end position="1829"/>
    </location>
</feature>
<feature type="region of interest" description="Disordered" evidence="1">
    <location>
        <begin position="2092"/>
        <end position="2128"/>
    </location>
</feature>
<feature type="region of interest" description="Disordered" evidence="1">
    <location>
        <begin position="1157"/>
        <end position="2015"/>
    </location>
</feature>
<feature type="compositionally biased region" description="Polar residues" evidence="1">
    <location>
        <begin position="2300"/>
        <end position="2312"/>
    </location>
</feature>
<dbReference type="EMBL" id="CAXIEN010000427">
    <property type="protein sequence ID" value="CAL1297512.1"/>
    <property type="molecule type" value="Genomic_DNA"/>
</dbReference>
<feature type="region of interest" description="Disordered" evidence="1">
    <location>
        <begin position="615"/>
        <end position="706"/>
    </location>
</feature>
<dbReference type="Proteomes" id="UP001497382">
    <property type="component" value="Unassembled WGS sequence"/>
</dbReference>
<feature type="compositionally biased region" description="Polar residues" evidence="1">
    <location>
        <begin position="561"/>
        <end position="589"/>
    </location>
</feature>
<feature type="compositionally biased region" description="Polar residues" evidence="1">
    <location>
        <begin position="1199"/>
        <end position="1208"/>
    </location>
</feature>
<dbReference type="Pfam" id="PF12042">
    <property type="entry name" value="RP1-2"/>
    <property type="match status" value="1"/>
</dbReference>
<feature type="signal peptide" evidence="2">
    <location>
        <begin position="1"/>
        <end position="20"/>
    </location>
</feature>
<feature type="compositionally biased region" description="Low complexity" evidence="1">
    <location>
        <begin position="265"/>
        <end position="288"/>
    </location>
</feature>
<keyword evidence="5" id="KW-1185">Reference proteome</keyword>
<protein>
    <recommendedName>
        <fullName evidence="3">Tubuliform egg casing silk strands structural domain-containing protein</fullName>
    </recommendedName>
</protein>
<proteinExistence type="predicted"/>
<feature type="compositionally biased region" description="Polar residues" evidence="1">
    <location>
        <begin position="1266"/>
        <end position="1277"/>
    </location>
</feature>
<feature type="compositionally biased region" description="Polar residues" evidence="1">
    <location>
        <begin position="2278"/>
        <end position="2293"/>
    </location>
</feature>
<feature type="compositionally biased region" description="Low complexity" evidence="1">
    <location>
        <begin position="1842"/>
        <end position="1853"/>
    </location>
</feature>